<gene>
    <name evidence="4" type="ORF">HAX54_043331</name>
</gene>
<feature type="repeat" description="PPR" evidence="3">
    <location>
        <begin position="89"/>
        <end position="123"/>
    </location>
</feature>
<dbReference type="Pfam" id="PF01535">
    <property type="entry name" value="PPR"/>
    <property type="match status" value="1"/>
</dbReference>
<dbReference type="InterPro" id="IPR051240">
    <property type="entry name" value="Mito_RNA-Proc/Resp"/>
</dbReference>
<comment type="similarity">
    <text evidence="1">Belongs to the PPR family. P subfamily.</text>
</comment>
<comment type="caution">
    <text evidence="4">The sequence shown here is derived from an EMBL/GenBank/DDBJ whole genome shotgun (WGS) entry which is preliminary data.</text>
</comment>
<keyword evidence="2" id="KW-0677">Repeat</keyword>
<dbReference type="PANTHER" id="PTHR47933">
    <property type="entry name" value="PENTATRICOPEPTIDE REPEAT-CONTAINING PROTEIN 1, MITOCHONDRIAL"/>
    <property type="match status" value="1"/>
</dbReference>
<evidence type="ECO:0008006" key="6">
    <source>
        <dbReference type="Google" id="ProtNLM"/>
    </source>
</evidence>
<dbReference type="Pfam" id="PF13041">
    <property type="entry name" value="PPR_2"/>
    <property type="match status" value="1"/>
</dbReference>
<dbReference type="Proteomes" id="UP000823775">
    <property type="component" value="Unassembled WGS sequence"/>
</dbReference>
<evidence type="ECO:0000256" key="1">
    <source>
        <dbReference type="ARBA" id="ARBA00007626"/>
    </source>
</evidence>
<dbReference type="Gene3D" id="1.25.40.10">
    <property type="entry name" value="Tetratricopeptide repeat domain"/>
    <property type="match status" value="1"/>
</dbReference>
<reference evidence="4 5" key="1">
    <citation type="journal article" date="2021" name="BMC Genomics">
        <title>Datura genome reveals duplications of psychoactive alkaloid biosynthetic genes and high mutation rate following tissue culture.</title>
        <authorList>
            <person name="Rajewski A."/>
            <person name="Carter-House D."/>
            <person name="Stajich J."/>
            <person name="Litt A."/>
        </authorList>
    </citation>
    <scope>NUCLEOTIDE SEQUENCE [LARGE SCALE GENOMIC DNA]</scope>
    <source>
        <strain evidence="4">AR-01</strain>
    </source>
</reference>
<proteinExistence type="inferred from homology"/>
<organism evidence="4 5">
    <name type="scientific">Datura stramonium</name>
    <name type="common">Jimsonweed</name>
    <name type="synonym">Common thornapple</name>
    <dbReference type="NCBI Taxonomy" id="4076"/>
    <lineage>
        <taxon>Eukaryota</taxon>
        <taxon>Viridiplantae</taxon>
        <taxon>Streptophyta</taxon>
        <taxon>Embryophyta</taxon>
        <taxon>Tracheophyta</taxon>
        <taxon>Spermatophyta</taxon>
        <taxon>Magnoliopsida</taxon>
        <taxon>eudicotyledons</taxon>
        <taxon>Gunneridae</taxon>
        <taxon>Pentapetalae</taxon>
        <taxon>asterids</taxon>
        <taxon>lamiids</taxon>
        <taxon>Solanales</taxon>
        <taxon>Solanaceae</taxon>
        <taxon>Solanoideae</taxon>
        <taxon>Datureae</taxon>
        <taxon>Datura</taxon>
    </lineage>
</organism>
<evidence type="ECO:0000256" key="3">
    <source>
        <dbReference type="PROSITE-ProRule" id="PRU00708"/>
    </source>
</evidence>
<dbReference type="PANTHER" id="PTHR47933:SF45">
    <property type="entry name" value="PENTACOTRIPEPTIDE-REPEAT REGION OF PRORP DOMAIN-CONTAINING PROTEIN"/>
    <property type="match status" value="1"/>
</dbReference>
<dbReference type="InterPro" id="IPR011990">
    <property type="entry name" value="TPR-like_helical_dom_sf"/>
</dbReference>
<feature type="repeat" description="PPR" evidence="3">
    <location>
        <begin position="54"/>
        <end position="88"/>
    </location>
</feature>
<evidence type="ECO:0000313" key="5">
    <source>
        <dbReference type="Proteomes" id="UP000823775"/>
    </source>
</evidence>
<feature type="repeat" description="PPR" evidence="3">
    <location>
        <begin position="19"/>
        <end position="53"/>
    </location>
</feature>
<protein>
    <recommendedName>
        <fullName evidence="6">Pentatricopeptide repeat-containing protein</fullName>
    </recommendedName>
</protein>
<sequence length="156" mass="18165">MLEAAKVILELHRKNLVDDVSSYEAVIFYFVKHWEIEKAFTLYEESQNRGIWPNSRTRNHLIDGLFREGQINRAKMILGITIKEGLRPNRATYTATTSGLAKGGQLPEAFGLFDSMILRELSSYRMIHGALFLMDAVRLETCRKLRTCFRKCYKWE</sequence>
<keyword evidence="5" id="KW-1185">Reference proteome</keyword>
<dbReference type="EMBL" id="JACEIK010000647">
    <property type="protein sequence ID" value="MCD7460338.1"/>
    <property type="molecule type" value="Genomic_DNA"/>
</dbReference>
<accession>A0ABS8SNI2</accession>
<evidence type="ECO:0000313" key="4">
    <source>
        <dbReference type="EMBL" id="MCD7460338.1"/>
    </source>
</evidence>
<evidence type="ECO:0000256" key="2">
    <source>
        <dbReference type="ARBA" id="ARBA00022737"/>
    </source>
</evidence>
<dbReference type="InterPro" id="IPR002885">
    <property type="entry name" value="PPR_rpt"/>
</dbReference>
<name>A0ABS8SNI2_DATST</name>
<dbReference type="PROSITE" id="PS51375">
    <property type="entry name" value="PPR"/>
    <property type="match status" value="3"/>
</dbReference>